<accession>A0AAE3J0E4</accession>
<dbReference type="CDD" id="cd07377">
    <property type="entry name" value="WHTH_GntR"/>
    <property type="match status" value="1"/>
</dbReference>
<dbReference type="GO" id="GO:0003700">
    <property type="term" value="F:DNA-binding transcription factor activity"/>
    <property type="evidence" value="ECO:0007669"/>
    <property type="project" value="InterPro"/>
</dbReference>
<evidence type="ECO:0000256" key="2">
    <source>
        <dbReference type="ARBA" id="ARBA00022898"/>
    </source>
</evidence>
<dbReference type="Pfam" id="PF00155">
    <property type="entry name" value="Aminotran_1_2"/>
    <property type="match status" value="1"/>
</dbReference>
<dbReference type="Gene3D" id="1.10.10.10">
    <property type="entry name" value="Winged helix-like DNA-binding domain superfamily/Winged helix DNA-binding domain"/>
    <property type="match status" value="1"/>
</dbReference>
<dbReference type="InterPro" id="IPR015422">
    <property type="entry name" value="PyrdxlP-dep_Trfase_small"/>
</dbReference>
<keyword evidence="7" id="KW-0808">Transferase</keyword>
<evidence type="ECO:0000259" key="6">
    <source>
        <dbReference type="PROSITE" id="PS50949"/>
    </source>
</evidence>
<evidence type="ECO:0000313" key="7">
    <source>
        <dbReference type="EMBL" id="MCV6824420.1"/>
    </source>
</evidence>
<dbReference type="GO" id="GO:0008483">
    <property type="term" value="F:transaminase activity"/>
    <property type="evidence" value="ECO:0007669"/>
    <property type="project" value="UniProtKB-KW"/>
</dbReference>
<dbReference type="SUPFAM" id="SSF46785">
    <property type="entry name" value="Winged helix' DNA-binding domain"/>
    <property type="match status" value="1"/>
</dbReference>
<sequence length="464" mass="51451">MNTIWFPDLSEAEGPKYRALAKAIREAVVDGRLPVGEKLPPVREVAWQLQITPGTVARAYSILVDDGVLEAAVGRGTFVAQRLMRSDLPEDSLINIVRNHNHIDFRGCRVPDVGQGKIINRHMIEAAKRAEDTYVDYPTSSSDAAARKAVCHWIGEDHVGRFEADNVVLGLGAQNCTILALQALLRGVRPVIMTEQLAYPGVRRAAQLLRAELVGLRMDGEGIRPDAFEEAIRQQGGQVLLTAAEVHSPTTIRTPYSRKRELAEIARRYAVQIIEDDCHRIAAPQAPAYRAILPEQSWYIGSLTKSVAASLRFGFLVAPSEYSRMARQVSQGNFYGLPQPILDLCETLIMSGEASDIRKRVVASCEDRVQNAVNILGQWDIRWRPDAPFLWLKMPQGWRGSRFALVCGEQGIRVKPADEFALSDAESPNAVRIAVNRPGNDARGKAALHRLNEILQQHALEPEI</sequence>
<feature type="domain" description="HTH gntR-type" evidence="6">
    <location>
        <begin position="14"/>
        <end position="82"/>
    </location>
</feature>
<protein>
    <submittedName>
        <fullName evidence="7">PLP-dependent aminotransferase family protein</fullName>
    </submittedName>
</protein>
<reference evidence="7" key="1">
    <citation type="submission" date="2022-10" db="EMBL/GenBank/DDBJ databases">
        <authorList>
            <person name="Yue Y."/>
        </authorList>
    </citation>
    <scope>NUCLEOTIDE SEQUENCE</scope>
    <source>
        <strain evidence="7">Z654</strain>
    </source>
</reference>
<keyword evidence="8" id="KW-1185">Reference proteome</keyword>
<dbReference type="AlphaFoldDB" id="A0AAE3J0E4"/>
<dbReference type="SUPFAM" id="SSF53383">
    <property type="entry name" value="PLP-dependent transferases"/>
    <property type="match status" value="1"/>
</dbReference>
<comment type="caution">
    <text evidence="7">The sequence shown here is derived from an EMBL/GenBank/DDBJ whole genome shotgun (WGS) entry which is preliminary data.</text>
</comment>
<dbReference type="InterPro" id="IPR051446">
    <property type="entry name" value="HTH_trans_reg/aminotransferase"/>
</dbReference>
<name>A0AAE3J0E4_9RHOB</name>
<dbReference type="SMART" id="SM00345">
    <property type="entry name" value="HTH_GNTR"/>
    <property type="match status" value="1"/>
</dbReference>
<evidence type="ECO:0000256" key="1">
    <source>
        <dbReference type="ARBA" id="ARBA00005384"/>
    </source>
</evidence>
<dbReference type="InterPro" id="IPR015421">
    <property type="entry name" value="PyrdxlP-dep_Trfase_major"/>
</dbReference>
<keyword evidence="2" id="KW-0663">Pyridoxal phosphate</keyword>
<evidence type="ECO:0000313" key="8">
    <source>
        <dbReference type="Proteomes" id="UP001208041"/>
    </source>
</evidence>
<dbReference type="CDD" id="cd00609">
    <property type="entry name" value="AAT_like"/>
    <property type="match status" value="1"/>
</dbReference>
<dbReference type="Gene3D" id="3.40.640.10">
    <property type="entry name" value="Type I PLP-dependent aspartate aminotransferase-like (Major domain)"/>
    <property type="match status" value="1"/>
</dbReference>
<dbReference type="InterPro" id="IPR000524">
    <property type="entry name" value="Tscrpt_reg_HTH_GntR"/>
</dbReference>
<dbReference type="PROSITE" id="PS50949">
    <property type="entry name" value="HTH_GNTR"/>
    <property type="match status" value="1"/>
</dbReference>
<dbReference type="PANTHER" id="PTHR46577:SF1">
    <property type="entry name" value="HTH-TYPE TRANSCRIPTIONAL REGULATORY PROTEIN GABR"/>
    <property type="match status" value="1"/>
</dbReference>
<keyword evidence="3" id="KW-0805">Transcription regulation</keyword>
<dbReference type="InterPro" id="IPR015424">
    <property type="entry name" value="PyrdxlP-dep_Trfase"/>
</dbReference>
<keyword evidence="5" id="KW-0804">Transcription</keyword>
<keyword evidence="4" id="KW-0238">DNA-binding</keyword>
<dbReference type="GO" id="GO:0030170">
    <property type="term" value="F:pyridoxal phosphate binding"/>
    <property type="evidence" value="ECO:0007669"/>
    <property type="project" value="InterPro"/>
</dbReference>
<evidence type="ECO:0000256" key="5">
    <source>
        <dbReference type="ARBA" id="ARBA00023163"/>
    </source>
</evidence>
<evidence type="ECO:0000256" key="4">
    <source>
        <dbReference type="ARBA" id="ARBA00023125"/>
    </source>
</evidence>
<proteinExistence type="inferred from homology"/>
<dbReference type="Pfam" id="PF00392">
    <property type="entry name" value="GntR"/>
    <property type="match status" value="1"/>
</dbReference>
<dbReference type="Proteomes" id="UP001208041">
    <property type="component" value="Unassembled WGS sequence"/>
</dbReference>
<organism evidence="7 8">
    <name type="scientific">Halocynthiibacter halioticoli</name>
    <dbReference type="NCBI Taxonomy" id="2986804"/>
    <lineage>
        <taxon>Bacteria</taxon>
        <taxon>Pseudomonadati</taxon>
        <taxon>Pseudomonadota</taxon>
        <taxon>Alphaproteobacteria</taxon>
        <taxon>Rhodobacterales</taxon>
        <taxon>Paracoccaceae</taxon>
        <taxon>Halocynthiibacter</taxon>
    </lineage>
</organism>
<dbReference type="RefSeq" id="WP_263953228.1">
    <property type="nucleotide sequence ID" value="NZ_JAOYFC010000001.1"/>
</dbReference>
<dbReference type="InterPro" id="IPR036388">
    <property type="entry name" value="WH-like_DNA-bd_sf"/>
</dbReference>
<dbReference type="PANTHER" id="PTHR46577">
    <property type="entry name" value="HTH-TYPE TRANSCRIPTIONAL REGULATORY PROTEIN GABR"/>
    <property type="match status" value="1"/>
</dbReference>
<comment type="similarity">
    <text evidence="1">In the C-terminal section; belongs to the class-I pyridoxal-phosphate-dependent aminotransferase family.</text>
</comment>
<dbReference type="GO" id="GO:0003677">
    <property type="term" value="F:DNA binding"/>
    <property type="evidence" value="ECO:0007669"/>
    <property type="project" value="UniProtKB-KW"/>
</dbReference>
<dbReference type="Gene3D" id="3.90.1150.10">
    <property type="entry name" value="Aspartate Aminotransferase, domain 1"/>
    <property type="match status" value="1"/>
</dbReference>
<gene>
    <name evidence="7" type="ORF">OH136_07600</name>
</gene>
<dbReference type="EMBL" id="JAOYFC010000001">
    <property type="protein sequence ID" value="MCV6824420.1"/>
    <property type="molecule type" value="Genomic_DNA"/>
</dbReference>
<evidence type="ECO:0000256" key="3">
    <source>
        <dbReference type="ARBA" id="ARBA00023015"/>
    </source>
</evidence>
<dbReference type="InterPro" id="IPR036390">
    <property type="entry name" value="WH_DNA-bd_sf"/>
</dbReference>
<keyword evidence="7" id="KW-0032">Aminotransferase</keyword>
<dbReference type="InterPro" id="IPR004839">
    <property type="entry name" value="Aminotransferase_I/II_large"/>
</dbReference>